<protein>
    <submittedName>
        <fullName evidence="2">Uncharacterized protein</fullName>
    </submittedName>
</protein>
<dbReference type="Gramene" id="KGN49106">
    <property type="protein sequence ID" value="KGN49106"/>
    <property type="gene ID" value="Csa_6G513700"/>
</dbReference>
<sequence>MAIEASPQGKGTGAQCLPVVTILHATLPTVALSPPLPNPSIQPMPLGPGPFLSPPPLGPN</sequence>
<dbReference type="AlphaFoldDB" id="A0A0A0KN09"/>
<reference evidence="2 3" key="4">
    <citation type="journal article" date="2011" name="BMC Genomics">
        <title>RNA-Seq improves annotation of protein-coding genes in the cucumber genome.</title>
        <authorList>
            <person name="Li Z."/>
            <person name="Zhang Z."/>
            <person name="Yan P."/>
            <person name="Huang S."/>
            <person name="Fei Z."/>
            <person name="Lin K."/>
        </authorList>
    </citation>
    <scope>NUCLEOTIDE SEQUENCE [LARGE SCALE GENOMIC DNA]</scope>
    <source>
        <strain evidence="3">cv. 9930</strain>
    </source>
</reference>
<proteinExistence type="predicted"/>
<reference evidence="2 3" key="2">
    <citation type="journal article" date="2009" name="PLoS ONE">
        <title>An integrated genetic and cytogenetic map of the cucumber genome.</title>
        <authorList>
            <person name="Ren Y."/>
            <person name="Zhang Z."/>
            <person name="Liu J."/>
            <person name="Staub J.E."/>
            <person name="Han Y."/>
            <person name="Cheng Z."/>
            <person name="Li X."/>
            <person name="Lu J."/>
            <person name="Miao H."/>
            <person name="Kang H."/>
            <person name="Xie B."/>
            <person name="Gu X."/>
            <person name="Wang X."/>
            <person name="Du Y."/>
            <person name="Jin W."/>
            <person name="Huang S."/>
        </authorList>
    </citation>
    <scope>NUCLEOTIDE SEQUENCE [LARGE SCALE GENOMIC DNA]</scope>
    <source>
        <strain evidence="3">cv. 9930</strain>
    </source>
</reference>
<name>A0A0A0KN09_CUCSA</name>
<organism evidence="2 3">
    <name type="scientific">Cucumis sativus</name>
    <name type="common">Cucumber</name>
    <dbReference type="NCBI Taxonomy" id="3659"/>
    <lineage>
        <taxon>Eukaryota</taxon>
        <taxon>Viridiplantae</taxon>
        <taxon>Streptophyta</taxon>
        <taxon>Embryophyta</taxon>
        <taxon>Tracheophyta</taxon>
        <taxon>Spermatophyta</taxon>
        <taxon>Magnoliopsida</taxon>
        <taxon>eudicotyledons</taxon>
        <taxon>Gunneridae</taxon>
        <taxon>Pentapetalae</taxon>
        <taxon>rosids</taxon>
        <taxon>fabids</taxon>
        <taxon>Cucurbitales</taxon>
        <taxon>Cucurbitaceae</taxon>
        <taxon>Benincaseae</taxon>
        <taxon>Cucumis</taxon>
    </lineage>
</organism>
<evidence type="ECO:0000313" key="2">
    <source>
        <dbReference type="EMBL" id="KGN49106.1"/>
    </source>
</evidence>
<evidence type="ECO:0000313" key="3">
    <source>
        <dbReference type="Proteomes" id="UP000029981"/>
    </source>
</evidence>
<feature type="compositionally biased region" description="Pro residues" evidence="1">
    <location>
        <begin position="34"/>
        <end position="60"/>
    </location>
</feature>
<evidence type="ECO:0000256" key="1">
    <source>
        <dbReference type="SAM" id="MobiDB-lite"/>
    </source>
</evidence>
<dbReference type="EMBL" id="CM002927">
    <property type="protein sequence ID" value="KGN49106.1"/>
    <property type="molecule type" value="Genomic_DNA"/>
</dbReference>
<reference evidence="2 3" key="3">
    <citation type="journal article" date="2010" name="BMC Genomics">
        <title>Transcriptome sequencing and comparative analysis of cucumber flowers with different sex types.</title>
        <authorList>
            <person name="Guo S."/>
            <person name="Zheng Y."/>
            <person name="Joung J.G."/>
            <person name="Liu S."/>
            <person name="Zhang Z."/>
            <person name="Crasta O.R."/>
            <person name="Sobral B.W."/>
            <person name="Xu Y."/>
            <person name="Huang S."/>
            <person name="Fei Z."/>
        </authorList>
    </citation>
    <scope>NUCLEOTIDE SEQUENCE [LARGE SCALE GENOMIC DNA]</scope>
    <source>
        <strain evidence="3">cv. 9930</strain>
    </source>
</reference>
<gene>
    <name evidence="2" type="ORF">Csa_6G513700</name>
</gene>
<feature type="region of interest" description="Disordered" evidence="1">
    <location>
        <begin position="32"/>
        <end position="60"/>
    </location>
</feature>
<keyword evidence="3" id="KW-1185">Reference proteome</keyword>
<reference evidence="2 3" key="1">
    <citation type="journal article" date="2009" name="Nat. Genet.">
        <title>The genome of the cucumber, Cucumis sativus L.</title>
        <authorList>
            <person name="Huang S."/>
            <person name="Li R."/>
            <person name="Zhang Z."/>
            <person name="Li L."/>
            <person name="Gu X."/>
            <person name="Fan W."/>
            <person name="Lucas W.J."/>
            <person name="Wang X."/>
            <person name="Xie B."/>
            <person name="Ni P."/>
            <person name="Ren Y."/>
            <person name="Zhu H."/>
            <person name="Li J."/>
            <person name="Lin K."/>
            <person name="Jin W."/>
            <person name="Fei Z."/>
            <person name="Li G."/>
            <person name="Staub J."/>
            <person name="Kilian A."/>
            <person name="van der Vossen E.A."/>
            <person name="Wu Y."/>
            <person name="Guo J."/>
            <person name="He J."/>
            <person name="Jia Z."/>
            <person name="Ren Y."/>
            <person name="Tian G."/>
            <person name="Lu Y."/>
            <person name="Ruan J."/>
            <person name="Qian W."/>
            <person name="Wang M."/>
            <person name="Huang Q."/>
            <person name="Li B."/>
            <person name="Xuan Z."/>
            <person name="Cao J."/>
            <person name="Asan"/>
            <person name="Wu Z."/>
            <person name="Zhang J."/>
            <person name="Cai Q."/>
            <person name="Bai Y."/>
            <person name="Zhao B."/>
            <person name="Han Y."/>
            <person name="Li Y."/>
            <person name="Li X."/>
            <person name="Wang S."/>
            <person name="Shi Q."/>
            <person name="Liu S."/>
            <person name="Cho W.K."/>
            <person name="Kim J.Y."/>
            <person name="Xu Y."/>
            <person name="Heller-Uszynska K."/>
            <person name="Miao H."/>
            <person name="Cheng Z."/>
            <person name="Zhang S."/>
            <person name="Wu J."/>
            <person name="Yang Y."/>
            <person name="Kang H."/>
            <person name="Li M."/>
            <person name="Liang H."/>
            <person name="Ren X."/>
            <person name="Shi Z."/>
            <person name="Wen M."/>
            <person name="Jian M."/>
            <person name="Yang H."/>
            <person name="Zhang G."/>
            <person name="Yang Z."/>
            <person name="Chen R."/>
            <person name="Liu S."/>
            <person name="Li J."/>
            <person name="Ma L."/>
            <person name="Liu H."/>
            <person name="Zhou Y."/>
            <person name="Zhao J."/>
            <person name="Fang X."/>
            <person name="Li G."/>
            <person name="Fang L."/>
            <person name="Li Y."/>
            <person name="Liu D."/>
            <person name="Zheng H."/>
            <person name="Zhang Y."/>
            <person name="Qin N."/>
            <person name="Li Z."/>
            <person name="Yang G."/>
            <person name="Yang S."/>
            <person name="Bolund L."/>
            <person name="Kristiansen K."/>
            <person name="Zheng H."/>
            <person name="Li S."/>
            <person name="Zhang X."/>
            <person name="Yang H."/>
            <person name="Wang J."/>
            <person name="Sun R."/>
            <person name="Zhang B."/>
            <person name="Jiang S."/>
            <person name="Wang J."/>
            <person name="Du Y."/>
            <person name="Li S."/>
        </authorList>
    </citation>
    <scope>NUCLEOTIDE SEQUENCE [LARGE SCALE GENOMIC DNA]</scope>
    <source>
        <strain evidence="3">cv. 9930</strain>
    </source>
</reference>
<dbReference type="Proteomes" id="UP000029981">
    <property type="component" value="Chromosome 6"/>
</dbReference>
<accession>A0A0A0KN09</accession>